<dbReference type="OrthoDB" id="8659436at2"/>
<evidence type="ECO:0000256" key="2">
    <source>
        <dbReference type="ARBA" id="ARBA00022491"/>
    </source>
</evidence>
<dbReference type="Gene3D" id="1.10.10.10">
    <property type="entry name" value="Winged helix-like DNA-binding domain superfamily/Winged helix DNA-binding domain"/>
    <property type="match status" value="1"/>
</dbReference>
<dbReference type="PANTHER" id="PTHR33202">
    <property type="entry name" value="ZINC UPTAKE REGULATION PROTEIN"/>
    <property type="match status" value="1"/>
</dbReference>
<dbReference type="InterPro" id="IPR036388">
    <property type="entry name" value="WH-like_DNA-bd_sf"/>
</dbReference>
<dbReference type="InterPro" id="IPR036390">
    <property type="entry name" value="WH_DNA-bd_sf"/>
</dbReference>
<feature type="binding site" evidence="7">
    <location>
        <position position="135"/>
    </location>
    <ligand>
        <name>Zn(2+)</name>
        <dbReference type="ChEBI" id="CHEBI:29105"/>
    </ligand>
</feature>
<keyword evidence="5" id="KW-0238">DNA-binding</keyword>
<dbReference type="RefSeq" id="WP_159448073.1">
    <property type="nucleotide sequence ID" value="NZ_FWXW01000004.1"/>
</dbReference>
<dbReference type="Pfam" id="PF01475">
    <property type="entry name" value="FUR"/>
    <property type="match status" value="1"/>
</dbReference>
<name>A0A1W2AWG6_9FIRM</name>
<evidence type="ECO:0000313" key="9">
    <source>
        <dbReference type="EMBL" id="SMC64890.1"/>
    </source>
</evidence>
<dbReference type="InterPro" id="IPR002481">
    <property type="entry name" value="FUR"/>
</dbReference>
<dbReference type="Proteomes" id="UP000192790">
    <property type="component" value="Unassembled WGS sequence"/>
</dbReference>
<sequence length="145" mass="16356">MTPSDYGEHLKQSGLKNTRHRVAVLDILGQSSQPLAAEEVFLRLKDRGVSANLSTVYRTLEVLAEKGLATKLHITGDGRALFELNRMLHTHYLVCLGCKKILSIRHCPLEAYEKSLADETRYSIAGHRLDIYGYCPECQEKGREK</sequence>
<organism evidence="9 10">
    <name type="scientific">Papillibacter cinnamivorans DSM 12816</name>
    <dbReference type="NCBI Taxonomy" id="1122930"/>
    <lineage>
        <taxon>Bacteria</taxon>
        <taxon>Bacillati</taxon>
        <taxon>Bacillota</taxon>
        <taxon>Clostridia</taxon>
        <taxon>Eubacteriales</taxon>
        <taxon>Oscillospiraceae</taxon>
        <taxon>Papillibacter</taxon>
    </lineage>
</organism>
<comment type="similarity">
    <text evidence="1">Belongs to the Fur family.</text>
</comment>
<protein>
    <submittedName>
        <fullName evidence="9">Fur family transcriptional regulator, ferric uptake regulator</fullName>
    </submittedName>
</protein>
<keyword evidence="6" id="KW-0804">Transcription</keyword>
<feature type="binding site" evidence="7">
    <location>
        <position position="98"/>
    </location>
    <ligand>
        <name>Zn(2+)</name>
        <dbReference type="ChEBI" id="CHEBI:29105"/>
    </ligand>
</feature>
<feature type="binding site" evidence="7">
    <location>
        <position position="138"/>
    </location>
    <ligand>
        <name>Zn(2+)</name>
        <dbReference type="ChEBI" id="CHEBI:29105"/>
    </ligand>
</feature>
<feature type="binding site" evidence="8">
    <location>
        <position position="89"/>
    </location>
    <ligand>
        <name>Fe cation</name>
        <dbReference type="ChEBI" id="CHEBI:24875"/>
    </ligand>
</feature>
<evidence type="ECO:0000256" key="8">
    <source>
        <dbReference type="PIRSR" id="PIRSR602481-2"/>
    </source>
</evidence>
<evidence type="ECO:0000256" key="7">
    <source>
        <dbReference type="PIRSR" id="PIRSR602481-1"/>
    </source>
</evidence>
<keyword evidence="7" id="KW-0479">Metal-binding</keyword>
<keyword evidence="3 7" id="KW-0862">Zinc</keyword>
<evidence type="ECO:0000256" key="5">
    <source>
        <dbReference type="ARBA" id="ARBA00023125"/>
    </source>
</evidence>
<comment type="cofactor">
    <cofactor evidence="8">
        <name>Mn(2+)</name>
        <dbReference type="ChEBI" id="CHEBI:29035"/>
    </cofactor>
    <cofactor evidence="8">
        <name>Fe(2+)</name>
        <dbReference type="ChEBI" id="CHEBI:29033"/>
    </cofactor>
    <text evidence="8">Binds 1 Mn(2+) or Fe(2+) ion per subunit.</text>
</comment>
<dbReference type="STRING" id="1122930.SAMN02745168_1993"/>
<keyword evidence="2" id="KW-0678">Repressor</keyword>
<feature type="binding site" evidence="8">
    <location>
        <position position="127"/>
    </location>
    <ligand>
        <name>Fe cation</name>
        <dbReference type="ChEBI" id="CHEBI:24875"/>
    </ligand>
</feature>
<dbReference type="SUPFAM" id="SSF46785">
    <property type="entry name" value="Winged helix' DNA-binding domain"/>
    <property type="match status" value="1"/>
</dbReference>
<keyword evidence="10" id="KW-1185">Reference proteome</keyword>
<dbReference type="AlphaFoldDB" id="A0A1W2AWG6"/>
<dbReference type="GO" id="GO:0045892">
    <property type="term" value="P:negative regulation of DNA-templated transcription"/>
    <property type="evidence" value="ECO:0007669"/>
    <property type="project" value="TreeGrafter"/>
</dbReference>
<feature type="binding site" evidence="8">
    <location>
        <position position="110"/>
    </location>
    <ligand>
        <name>Fe cation</name>
        <dbReference type="ChEBI" id="CHEBI:24875"/>
    </ligand>
</feature>
<evidence type="ECO:0000256" key="1">
    <source>
        <dbReference type="ARBA" id="ARBA00007957"/>
    </source>
</evidence>
<dbReference type="GO" id="GO:0000976">
    <property type="term" value="F:transcription cis-regulatory region binding"/>
    <property type="evidence" value="ECO:0007669"/>
    <property type="project" value="TreeGrafter"/>
</dbReference>
<evidence type="ECO:0000313" key="10">
    <source>
        <dbReference type="Proteomes" id="UP000192790"/>
    </source>
</evidence>
<dbReference type="GO" id="GO:0003700">
    <property type="term" value="F:DNA-binding transcription factor activity"/>
    <property type="evidence" value="ECO:0007669"/>
    <property type="project" value="InterPro"/>
</dbReference>
<reference evidence="9 10" key="1">
    <citation type="submission" date="2017-04" db="EMBL/GenBank/DDBJ databases">
        <authorList>
            <person name="Afonso C.L."/>
            <person name="Miller P.J."/>
            <person name="Scott M.A."/>
            <person name="Spackman E."/>
            <person name="Goraichik I."/>
            <person name="Dimitrov K.M."/>
            <person name="Suarez D.L."/>
            <person name="Swayne D.E."/>
        </authorList>
    </citation>
    <scope>NUCLEOTIDE SEQUENCE [LARGE SCALE GENOMIC DNA]</scope>
    <source>
        <strain evidence="9 10">DSM 12816</strain>
    </source>
</reference>
<dbReference type="GO" id="GO:0008270">
    <property type="term" value="F:zinc ion binding"/>
    <property type="evidence" value="ECO:0007669"/>
    <property type="project" value="TreeGrafter"/>
</dbReference>
<dbReference type="GO" id="GO:1900376">
    <property type="term" value="P:regulation of secondary metabolite biosynthetic process"/>
    <property type="evidence" value="ECO:0007669"/>
    <property type="project" value="TreeGrafter"/>
</dbReference>
<feature type="binding site" evidence="7">
    <location>
        <position position="95"/>
    </location>
    <ligand>
        <name>Zn(2+)</name>
        <dbReference type="ChEBI" id="CHEBI:29105"/>
    </ligand>
</feature>
<keyword evidence="8" id="KW-0408">Iron</keyword>
<evidence type="ECO:0000256" key="4">
    <source>
        <dbReference type="ARBA" id="ARBA00023015"/>
    </source>
</evidence>
<dbReference type="Gene3D" id="3.30.1490.190">
    <property type="match status" value="1"/>
</dbReference>
<comment type="cofactor">
    <cofactor evidence="7">
        <name>Zn(2+)</name>
        <dbReference type="ChEBI" id="CHEBI:29105"/>
    </cofactor>
    <text evidence="7">Binds 1 zinc ion per subunit.</text>
</comment>
<dbReference type="EMBL" id="FWXW01000004">
    <property type="protein sequence ID" value="SMC64890.1"/>
    <property type="molecule type" value="Genomic_DNA"/>
</dbReference>
<accession>A0A1W2AWG6</accession>
<evidence type="ECO:0000256" key="3">
    <source>
        <dbReference type="ARBA" id="ARBA00022833"/>
    </source>
</evidence>
<keyword evidence="4" id="KW-0805">Transcription regulation</keyword>
<dbReference type="InterPro" id="IPR043135">
    <property type="entry name" value="Fur_C"/>
</dbReference>
<dbReference type="PANTHER" id="PTHR33202:SF7">
    <property type="entry name" value="FERRIC UPTAKE REGULATION PROTEIN"/>
    <property type="match status" value="1"/>
</dbReference>
<proteinExistence type="inferred from homology"/>
<gene>
    <name evidence="9" type="ORF">SAMN02745168_1993</name>
</gene>
<dbReference type="CDD" id="cd07153">
    <property type="entry name" value="Fur_like"/>
    <property type="match status" value="1"/>
</dbReference>
<evidence type="ECO:0000256" key="6">
    <source>
        <dbReference type="ARBA" id="ARBA00023163"/>
    </source>
</evidence>